<evidence type="ECO:0000313" key="3">
    <source>
        <dbReference type="Proteomes" id="UP001202328"/>
    </source>
</evidence>
<dbReference type="SUPFAM" id="SSF48403">
    <property type="entry name" value="Ankyrin repeat"/>
    <property type="match status" value="1"/>
</dbReference>
<evidence type="ECO:0000256" key="1">
    <source>
        <dbReference type="PROSITE-ProRule" id="PRU00023"/>
    </source>
</evidence>
<dbReference type="InterPro" id="IPR051616">
    <property type="entry name" value="Cul2-RING_E3_ligase_SR"/>
</dbReference>
<accession>A0AAD4XMI5</accession>
<dbReference type="EMBL" id="JAJJMB010008071">
    <property type="protein sequence ID" value="KAI3926262.1"/>
    <property type="molecule type" value="Genomic_DNA"/>
</dbReference>
<reference evidence="2" key="1">
    <citation type="submission" date="2022-04" db="EMBL/GenBank/DDBJ databases">
        <title>A functionally conserved STORR gene fusion in Papaver species that diverged 16.8 million years ago.</title>
        <authorList>
            <person name="Catania T."/>
        </authorList>
    </citation>
    <scope>NUCLEOTIDE SEQUENCE</scope>
    <source>
        <strain evidence="2">S-188037</strain>
    </source>
</reference>
<dbReference type="SUPFAM" id="SSF48452">
    <property type="entry name" value="TPR-like"/>
    <property type="match status" value="1"/>
</dbReference>
<name>A0AAD4XMI5_9MAGN</name>
<sequence length="347" mass="37820">MDDRGYLPKSGSPHFELYDAAYTGKLHNFKWLASDHAEGGGLEVCKYLIETLKLDLDSKDRIGTTPLHHATMKGHLEIVRYLLEKGANPEASDDKNATSLHFAALSGDTKIITLLLSRGVRVDVASMSGTALHFTAGTGHRDAVRVLLDHGANPDVVSFQGMLRPLISAIYAKSWECVELLLQAGADPNAVSFGNTPLIAAARDGSVDVIKRLLEAGADPNYKMNVGMTALEVAASYSKIQNVGVLFPVTSRIPTYPDWSIAGLLRDLESDANEMQREVHEKEKFHQAKSKGRDAFQGEQYSMAAHWFQEALAISPEDPVVLSNMSACFARLGNGNKALDFATKCVY</sequence>
<dbReference type="InterPro" id="IPR036770">
    <property type="entry name" value="Ankyrin_rpt-contain_sf"/>
</dbReference>
<dbReference type="Gene3D" id="1.25.40.20">
    <property type="entry name" value="Ankyrin repeat-containing domain"/>
    <property type="match status" value="2"/>
</dbReference>
<dbReference type="AlphaFoldDB" id="A0AAD4XMI5"/>
<dbReference type="PANTHER" id="PTHR46224:SF67">
    <property type="entry name" value="HSP70-HSP90 ORGANIZING PROTEIN 3-LIKE"/>
    <property type="match status" value="1"/>
</dbReference>
<dbReference type="SMART" id="SM00248">
    <property type="entry name" value="ANK"/>
    <property type="match status" value="6"/>
</dbReference>
<dbReference type="Pfam" id="PF12796">
    <property type="entry name" value="Ank_2"/>
    <property type="match status" value="2"/>
</dbReference>
<dbReference type="PRINTS" id="PR01415">
    <property type="entry name" value="ANKYRIN"/>
</dbReference>
<gene>
    <name evidence="2" type="ORF">MKW98_028398</name>
</gene>
<dbReference type="Gene3D" id="1.25.40.10">
    <property type="entry name" value="Tetratricopeptide repeat domain"/>
    <property type="match status" value="1"/>
</dbReference>
<dbReference type="InterPro" id="IPR002110">
    <property type="entry name" value="Ankyrin_rpt"/>
</dbReference>
<dbReference type="Pfam" id="PF00023">
    <property type="entry name" value="Ank"/>
    <property type="match status" value="2"/>
</dbReference>
<dbReference type="PROSITE" id="PS50088">
    <property type="entry name" value="ANK_REPEAT"/>
    <property type="match status" value="4"/>
</dbReference>
<feature type="repeat" description="ANK" evidence="1">
    <location>
        <begin position="95"/>
        <end position="127"/>
    </location>
</feature>
<comment type="caution">
    <text evidence="2">The sequence shown here is derived from an EMBL/GenBank/DDBJ whole genome shotgun (WGS) entry which is preliminary data.</text>
</comment>
<keyword evidence="3" id="KW-1185">Reference proteome</keyword>
<feature type="repeat" description="ANK" evidence="1">
    <location>
        <begin position="62"/>
        <end position="94"/>
    </location>
</feature>
<evidence type="ECO:0000313" key="2">
    <source>
        <dbReference type="EMBL" id="KAI3926262.1"/>
    </source>
</evidence>
<organism evidence="2 3">
    <name type="scientific">Papaver atlanticum</name>
    <dbReference type="NCBI Taxonomy" id="357466"/>
    <lineage>
        <taxon>Eukaryota</taxon>
        <taxon>Viridiplantae</taxon>
        <taxon>Streptophyta</taxon>
        <taxon>Embryophyta</taxon>
        <taxon>Tracheophyta</taxon>
        <taxon>Spermatophyta</taxon>
        <taxon>Magnoliopsida</taxon>
        <taxon>Ranunculales</taxon>
        <taxon>Papaveraceae</taxon>
        <taxon>Papaveroideae</taxon>
        <taxon>Papaver</taxon>
    </lineage>
</organism>
<dbReference type="PROSITE" id="PS50297">
    <property type="entry name" value="ANK_REP_REGION"/>
    <property type="match status" value="4"/>
</dbReference>
<proteinExistence type="predicted"/>
<dbReference type="InterPro" id="IPR011990">
    <property type="entry name" value="TPR-like_helical_dom_sf"/>
</dbReference>
<feature type="repeat" description="ANK" evidence="1">
    <location>
        <begin position="193"/>
        <end position="225"/>
    </location>
</feature>
<dbReference type="PANTHER" id="PTHR46224">
    <property type="entry name" value="ANKYRIN REPEAT FAMILY PROTEIN"/>
    <property type="match status" value="1"/>
</dbReference>
<keyword evidence="1" id="KW-0040">ANK repeat</keyword>
<protein>
    <submittedName>
        <fullName evidence="2">Uncharacterized protein</fullName>
    </submittedName>
</protein>
<feature type="repeat" description="ANK" evidence="1">
    <location>
        <begin position="127"/>
        <end position="159"/>
    </location>
</feature>
<dbReference type="Proteomes" id="UP001202328">
    <property type="component" value="Unassembled WGS sequence"/>
</dbReference>